<sequence>MGQTGPTAMFTLGMIYTAPPDMGQPKGMSIEHSLHRWIGKFQVFTTDRRPSVNRQRVRVEDLEGDCVPENDGMRPPWTDYLRDCPHLSYNFDLGCGDERAMSTVEDMSGSFTTEWKLRDVHNMNDRRRRIGRRGARWCAQMMLRDRQSLVEAGGSDNDAPFVLGCQATDLPAKVHHDPCNSVDFANGDIKGHPRVAEGASVKRIVVEV</sequence>
<protein>
    <submittedName>
        <fullName evidence="1">Uncharacterized protein</fullName>
    </submittedName>
</protein>
<proteinExistence type="predicted"/>
<keyword evidence="2" id="KW-1185">Reference proteome</keyword>
<evidence type="ECO:0000313" key="2">
    <source>
        <dbReference type="Proteomes" id="UP000813824"/>
    </source>
</evidence>
<reference evidence="1" key="1">
    <citation type="journal article" date="2021" name="New Phytol.">
        <title>Evolutionary innovations through gain and loss of genes in the ectomycorrhizal Boletales.</title>
        <authorList>
            <person name="Wu G."/>
            <person name="Miyauchi S."/>
            <person name="Morin E."/>
            <person name="Kuo A."/>
            <person name="Drula E."/>
            <person name="Varga T."/>
            <person name="Kohler A."/>
            <person name="Feng B."/>
            <person name="Cao Y."/>
            <person name="Lipzen A."/>
            <person name="Daum C."/>
            <person name="Hundley H."/>
            <person name="Pangilinan J."/>
            <person name="Johnson J."/>
            <person name="Barry K."/>
            <person name="LaButti K."/>
            <person name="Ng V."/>
            <person name="Ahrendt S."/>
            <person name="Min B."/>
            <person name="Choi I.G."/>
            <person name="Park H."/>
            <person name="Plett J.M."/>
            <person name="Magnuson J."/>
            <person name="Spatafora J.W."/>
            <person name="Nagy L.G."/>
            <person name="Henrissat B."/>
            <person name="Grigoriev I.V."/>
            <person name="Yang Z.L."/>
            <person name="Xu J."/>
            <person name="Martin F.M."/>
        </authorList>
    </citation>
    <scope>NUCLEOTIDE SEQUENCE</scope>
    <source>
        <strain evidence="1">KKN 215</strain>
    </source>
</reference>
<accession>A0A8K0XLY6</accession>
<dbReference type="Proteomes" id="UP000813824">
    <property type="component" value="Unassembled WGS sequence"/>
</dbReference>
<dbReference type="EMBL" id="JAEVFJ010000038">
    <property type="protein sequence ID" value="KAH8089880.1"/>
    <property type="molecule type" value="Genomic_DNA"/>
</dbReference>
<name>A0A8K0XLY6_9AGAR</name>
<evidence type="ECO:0000313" key="1">
    <source>
        <dbReference type="EMBL" id="KAH8089880.1"/>
    </source>
</evidence>
<gene>
    <name evidence="1" type="ORF">BXZ70DRAFT_909969</name>
</gene>
<organism evidence="1 2">
    <name type="scientific">Cristinia sonorae</name>
    <dbReference type="NCBI Taxonomy" id="1940300"/>
    <lineage>
        <taxon>Eukaryota</taxon>
        <taxon>Fungi</taxon>
        <taxon>Dikarya</taxon>
        <taxon>Basidiomycota</taxon>
        <taxon>Agaricomycotina</taxon>
        <taxon>Agaricomycetes</taxon>
        <taxon>Agaricomycetidae</taxon>
        <taxon>Agaricales</taxon>
        <taxon>Pleurotineae</taxon>
        <taxon>Stephanosporaceae</taxon>
        <taxon>Cristinia</taxon>
    </lineage>
</organism>
<comment type="caution">
    <text evidence="1">The sequence shown here is derived from an EMBL/GenBank/DDBJ whole genome shotgun (WGS) entry which is preliminary data.</text>
</comment>
<dbReference type="AlphaFoldDB" id="A0A8K0XLY6"/>